<evidence type="ECO:0000256" key="1">
    <source>
        <dbReference type="ARBA" id="ARBA00022679"/>
    </source>
</evidence>
<dbReference type="RefSeq" id="WP_235119546.1">
    <property type="nucleotide sequence ID" value="NZ_CP090978.1"/>
</dbReference>
<organism evidence="4 5">
    <name type="scientific">Paenibacillus hexagrammi</name>
    <dbReference type="NCBI Taxonomy" id="2908839"/>
    <lineage>
        <taxon>Bacteria</taxon>
        <taxon>Bacillati</taxon>
        <taxon>Bacillota</taxon>
        <taxon>Bacilli</taxon>
        <taxon>Bacillales</taxon>
        <taxon>Paenibacillaceae</taxon>
        <taxon>Paenibacillus</taxon>
    </lineage>
</organism>
<dbReference type="CDD" id="cd02523">
    <property type="entry name" value="PC_cytidylyltransferase"/>
    <property type="match status" value="1"/>
</dbReference>
<dbReference type="PANTHER" id="PTHR43584">
    <property type="entry name" value="NUCLEOTIDYL TRANSFERASE"/>
    <property type="match status" value="1"/>
</dbReference>
<dbReference type="EMBL" id="CP090978">
    <property type="protein sequence ID" value="UJF33208.1"/>
    <property type="molecule type" value="Genomic_DNA"/>
</dbReference>
<dbReference type="InterPro" id="IPR029044">
    <property type="entry name" value="Nucleotide-diphossugar_trans"/>
</dbReference>
<feature type="domain" description="Nucleotidyl transferase" evidence="3">
    <location>
        <begin position="2"/>
        <end position="120"/>
    </location>
</feature>
<gene>
    <name evidence="4" type="ORF">L0M14_27355</name>
</gene>
<keyword evidence="1" id="KW-0808">Transferase</keyword>
<accession>A0ABY3SI86</accession>
<sequence>MKAIILAAGQGTRLRPLTDKCPKAMVKLHNKSLLDYQIEQFHRAGIQDIAVITGYKREAVTTEHAIKLYTNERFAETNMVYTLFCAQDELQEDVIVSYGDIFYSEPALQKLMSSESDISVVVDTQWKSYYAERFGNPYDDAESLVLNEAGQIRSIGQSQPLLENIQAQYIGLMRFKQRGLEQIKGIFHESMQSDAPIGWGRAAEKAYMTDLLQEAIHRGFDIQAVPIDGGWFEIDSLHDYEVALKCMDKSELWKKAK</sequence>
<evidence type="ECO:0000256" key="2">
    <source>
        <dbReference type="ARBA" id="ARBA00022695"/>
    </source>
</evidence>
<evidence type="ECO:0000259" key="3">
    <source>
        <dbReference type="Pfam" id="PF00483"/>
    </source>
</evidence>
<name>A0ABY3SI86_9BACL</name>
<evidence type="ECO:0000313" key="5">
    <source>
        <dbReference type="Proteomes" id="UP001649230"/>
    </source>
</evidence>
<dbReference type="PANTHER" id="PTHR43584:SF8">
    <property type="entry name" value="N-ACETYLMURAMATE ALPHA-1-PHOSPHATE URIDYLYLTRANSFERASE"/>
    <property type="match status" value="1"/>
</dbReference>
<keyword evidence="5" id="KW-1185">Reference proteome</keyword>
<protein>
    <submittedName>
        <fullName evidence="4">Phosphocholine cytidylyltransferase family protein</fullName>
    </submittedName>
</protein>
<evidence type="ECO:0000313" key="4">
    <source>
        <dbReference type="EMBL" id="UJF33208.1"/>
    </source>
</evidence>
<dbReference type="Proteomes" id="UP001649230">
    <property type="component" value="Chromosome"/>
</dbReference>
<keyword evidence="2 4" id="KW-0548">Nucleotidyltransferase</keyword>
<reference evidence="4 5" key="1">
    <citation type="journal article" date="2024" name="Int. J. Syst. Evol. Microbiol.">
        <title>Paenibacillus hexagrammi sp. nov., a novel bacterium isolated from the gut content of Hexagrammos agrammus.</title>
        <authorList>
            <person name="Jung H.K."/>
            <person name="Kim D.G."/>
            <person name="Zin H."/>
            <person name="Park J."/>
            <person name="Jung H."/>
            <person name="Kim Y.O."/>
            <person name="Kong H.J."/>
            <person name="Kim J.W."/>
            <person name="Kim Y.S."/>
        </authorList>
    </citation>
    <scope>NUCLEOTIDE SEQUENCE [LARGE SCALE GENOMIC DNA]</scope>
    <source>
        <strain evidence="4 5">YPD9-1</strain>
    </source>
</reference>
<dbReference type="SUPFAM" id="SSF53448">
    <property type="entry name" value="Nucleotide-diphospho-sugar transferases"/>
    <property type="match status" value="1"/>
</dbReference>
<dbReference type="Pfam" id="PF00483">
    <property type="entry name" value="NTP_transferase"/>
    <property type="match status" value="1"/>
</dbReference>
<dbReference type="InterPro" id="IPR050065">
    <property type="entry name" value="GlmU-like"/>
</dbReference>
<proteinExistence type="predicted"/>
<dbReference type="InterPro" id="IPR005835">
    <property type="entry name" value="NTP_transferase_dom"/>
</dbReference>
<dbReference type="Gene3D" id="3.90.550.10">
    <property type="entry name" value="Spore Coat Polysaccharide Biosynthesis Protein SpsA, Chain A"/>
    <property type="match status" value="1"/>
</dbReference>
<dbReference type="GO" id="GO:0016779">
    <property type="term" value="F:nucleotidyltransferase activity"/>
    <property type="evidence" value="ECO:0007669"/>
    <property type="project" value="UniProtKB-KW"/>
</dbReference>